<proteinExistence type="predicted"/>
<gene>
    <name evidence="1" type="ORF">OCBIM_22013238mg</name>
</gene>
<protein>
    <submittedName>
        <fullName evidence="1">Uncharacterized protein</fullName>
    </submittedName>
</protein>
<evidence type="ECO:0000313" key="1">
    <source>
        <dbReference type="EMBL" id="KOF89336.1"/>
    </source>
</evidence>
<accession>A0A0L8HJD2</accession>
<sequence>MYSSFNLRLNIKKNFFFDFMNLKWKHQFKNKDFIFIHMFPITSVVCVSKELI</sequence>
<name>A0A0L8HJD2_OCTBM</name>
<dbReference type="AlphaFoldDB" id="A0A0L8HJD2"/>
<dbReference type="EMBL" id="KQ418003">
    <property type="protein sequence ID" value="KOF89336.1"/>
    <property type="molecule type" value="Genomic_DNA"/>
</dbReference>
<organism evidence="1">
    <name type="scientific">Octopus bimaculoides</name>
    <name type="common">California two-spotted octopus</name>
    <dbReference type="NCBI Taxonomy" id="37653"/>
    <lineage>
        <taxon>Eukaryota</taxon>
        <taxon>Metazoa</taxon>
        <taxon>Spiralia</taxon>
        <taxon>Lophotrochozoa</taxon>
        <taxon>Mollusca</taxon>
        <taxon>Cephalopoda</taxon>
        <taxon>Coleoidea</taxon>
        <taxon>Octopodiformes</taxon>
        <taxon>Octopoda</taxon>
        <taxon>Incirrata</taxon>
        <taxon>Octopodidae</taxon>
        <taxon>Octopus</taxon>
    </lineage>
</organism>
<reference evidence="1" key="1">
    <citation type="submission" date="2015-07" db="EMBL/GenBank/DDBJ databases">
        <title>MeaNS - Measles Nucleotide Surveillance Program.</title>
        <authorList>
            <person name="Tran T."/>
            <person name="Druce J."/>
        </authorList>
    </citation>
    <scope>NUCLEOTIDE SEQUENCE</scope>
    <source>
        <strain evidence="1">UCB-OBI-ISO-001</strain>
        <tissue evidence="1">Gonad</tissue>
    </source>
</reference>